<dbReference type="Proteomes" id="UP000295008">
    <property type="component" value="Unassembled WGS sequence"/>
</dbReference>
<evidence type="ECO:0000313" key="4">
    <source>
        <dbReference type="EMBL" id="TCL75143.1"/>
    </source>
</evidence>
<comment type="similarity">
    <text evidence="1">Belongs to the Nudix hydrolase family.</text>
</comment>
<dbReference type="Pfam" id="PF00293">
    <property type="entry name" value="NUDIX"/>
    <property type="match status" value="1"/>
</dbReference>
<dbReference type="PROSITE" id="PS51462">
    <property type="entry name" value="NUDIX"/>
    <property type="match status" value="1"/>
</dbReference>
<dbReference type="GO" id="GO:0016787">
    <property type="term" value="F:hydrolase activity"/>
    <property type="evidence" value="ECO:0007669"/>
    <property type="project" value="UniProtKB-KW"/>
</dbReference>
<proteinExistence type="inferred from homology"/>
<comment type="caution">
    <text evidence="4">The sequence shown here is derived from an EMBL/GenBank/DDBJ whole genome shotgun (WGS) entry which is preliminary data.</text>
</comment>
<feature type="domain" description="Nudix hydrolase" evidence="3">
    <location>
        <begin position="54"/>
        <end position="180"/>
    </location>
</feature>
<dbReference type="InterPro" id="IPR000086">
    <property type="entry name" value="NUDIX_hydrolase_dom"/>
</dbReference>
<protein>
    <submittedName>
        <fullName evidence="4">ADP-ribose pyrophosphatase YjhB (NUDIX family)</fullName>
    </submittedName>
</protein>
<dbReference type="SUPFAM" id="SSF55811">
    <property type="entry name" value="Nudix"/>
    <property type="match status" value="1"/>
</dbReference>
<dbReference type="AlphaFoldDB" id="A0A4R1S6Y5"/>
<name>A0A4R1S6Y5_HYDET</name>
<reference evidence="4 5" key="1">
    <citation type="submission" date="2019-03" db="EMBL/GenBank/DDBJ databases">
        <title>Genomic Encyclopedia of Type Strains, Phase IV (KMG-IV): sequencing the most valuable type-strain genomes for metagenomic binning, comparative biology and taxonomic classification.</title>
        <authorList>
            <person name="Goeker M."/>
        </authorList>
    </citation>
    <scope>NUCLEOTIDE SEQUENCE [LARGE SCALE GENOMIC DNA]</scope>
    <source>
        <strain evidence="4 5">LX-B</strain>
    </source>
</reference>
<evidence type="ECO:0000256" key="1">
    <source>
        <dbReference type="ARBA" id="ARBA00005582"/>
    </source>
</evidence>
<organism evidence="4 5">
    <name type="scientific">Hydrogenispora ethanolica</name>
    <dbReference type="NCBI Taxonomy" id="1082276"/>
    <lineage>
        <taxon>Bacteria</taxon>
        <taxon>Bacillati</taxon>
        <taxon>Bacillota</taxon>
        <taxon>Hydrogenispora</taxon>
    </lineage>
</organism>
<keyword evidence="5" id="KW-1185">Reference proteome</keyword>
<dbReference type="InterPro" id="IPR015797">
    <property type="entry name" value="NUDIX_hydrolase-like_dom_sf"/>
</dbReference>
<dbReference type="EMBL" id="SLUN01000003">
    <property type="protein sequence ID" value="TCL75143.1"/>
    <property type="molecule type" value="Genomic_DNA"/>
</dbReference>
<dbReference type="CDD" id="cd04678">
    <property type="entry name" value="NUDIX_MTH2_Nudt15"/>
    <property type="match status" value="1"/>
</dbReference>
<dbReference type="InterPro" id="IPR020084">
    <property type="entry name" value="NUDIX_hydrolase_CS"/>
</dbReference>
<sequence>MEIRQVFAGAAEENPPAAPSYRYCPLCRAALLQKEEGGRLRRVCPACGFIQYRNPAAGVSVLIVRDGRVLIGRRGPGGVAAGKWCLPGGFIEYDEDFLTAAKREVLEETGLAVRLRGIVNVASNFLSPVLHTLVIALWAEIRHGSPRPGDDLTELQWVGRTGPFPDMAFAADRYLIGSFRPDHGTGLPVDGRFA</sequence>
<dbReference type="PANTHER" id="PTHR43736:SF1">
    <property type="entry name" value="DIHYDRONEOPTERIN TRIPHOSPHATE DIPHOSPHATASE"/>
    <property type="match status" value="1"/>
</dbReference>
<dbReference type="Gene3D" id="3.90.79.10">
    <property type="entry name" value="Nucleoside Triphosphate Pyrophosphohydrolase"/>
    <property type="match status" value="1"/>
</dbReference>
<keyword evidence="2" id="KW-0378">Hydrolase</keyword>
<evidence type="ECO:0000313" key="5">
    <source>
        <dbReference type="Proteomes" id="UP000295008"/>
    </source>
</evidence>
<gene>
    <name evidence="4" type="ORF">EDC14_100374</name>
</gene>
<dbReference type="PANTHER" id="PTHR43736">
    <property type="entry name" value="ADP-RIBOSE PYROPHOSPHATASE"/>
    <property type="match status" value="1"/>
</dbReference>
<accession>A0A4R1S6Y5</accession>
<evidence type="ECO:0000259" key="3">
    <source>
        <dbReference type="PROSITE" id="PS51462"/>
    </source>
</evidence>
<evidence type="ECO:0000256" key="2">
    <source>
        <dbReference type="ARBA" id="ARBA00022801"/>
    </source>
</evidence>
<dbReference type="RefSeq" id="WP_165907764.1">
    <property type="nucleotide sequence ID" value="NZ_SLUN01000003.1"/>
</dbReference>
<dbReference type="PROSITE" id="PS00893">
    <property type="entry name" value="NUDIX_BOX"/>
    <property type="match status" value="1"/>
</dbReference>